<gene>
    <name evidence="7" type="primary">uvsE</name>
    <name evidence="7" type="ORF">NC661_13140</name>
</gene>
<evidence type="ECO:0000256" key="4">
    <source>
        <dbReference type="ARBA" id="ARBA00022769"/>
    </source>
</evidence>
<dbReference type="EMBL" id="JAMQJZ010000010">
    <property type="protein sequence ID" value="MDC3421315.1"/>
    <property type="molecule type" value="Genomic_DNA"/>
</dbReference>
<dbReference type="SUPFAM" id="SSF51658">
    <property type="entry name" value="Xylose isomerase-like"/>
    <property type="match status" value="1"/>
</dbReference>
<reference evidence="7" key="1">
    <citation type="submission" date="2022-06" db="EMBL/GenBank/DDBJ databases">
        <title>Aquibacillus sp. a new bacterium isolated from soil saline samples.</title>
        <authorList>
            <person name="Galisteo C."/>
            <person name="De La Haba R."/>
            <person name="Sanchez-Porro C."/>
            <person name="Ventosa A."/>
        </authorList>
    </citation>
    <scope>NUCLEOTIDE SEQUENCE</scope>
    <source>
        <strain evidence="7">JCM 12387</strain>
    </source>
</reference>
<evidence type="ECO:0000256" key="3">
    <source>
        <dbReference type="ARBA" id="ARBA00022763"/>
    </source>
</evidence>
<dbReference type="PANTHER" id="PTHR31290">
    <property type="entry name" value="UV-DAMAGE ENDONUCLEASE"/>
    <property type="match status" value="1"/>
</dbReference>
<dbReference type="GO" id="GO:0016787">
    <property type="term" value="F:hydrolase activity"/>
    <property type="evidence" value="ECO:0007669"/>
    <property type="project" value="UniProtKB-KW"/>
</dbReference>
<dbReference type="Gene3D" id="3.20.20.150">
    <property type="entry name" value="Divalent-metal-dependent TIM barrel enzymes"/>
    <property type="match status" value="1"/>
</dbReference>
<keyword evidence="5" id="KW-0378">Hydrolase</keyword>
<name>A0A9X4AKC9_9BACI</name>
<evidence type="ECO:0000256" key="2">
    <source>
        <dbReference type="ARBA" id="ARBA00022759"/>
    </source>
</evidence>
<keyword evidence="2 7" id="KW-0255">Endonuclease</keyword>
<proteinExistence type="predicted"/>
<evidence type="ECO:0000256" key="1">
    <source>
        <dbReference type="ARBA" id="ARBA00022722"/>
    </source>
</evidence>
<dbReference type="InterPro" id="IPR036237">
    <property type="entry name" value="Xyl_isomerase-like_sf"/>
</dbReference>
<keyword evidence="4" id="KW-0228">DNA excision</keyword>
<dbReference type="PANTHER" id="PTHR31290:SF5">
    <property type="entry name" value="UV-DAMAGE ENDONUCLEASE"/>
    <property type="match status" value="1"/>
</dbReference>
<dbReference type="Proteomes" id="UP001145072">
    <property type="component" value="Unassembled WGS sequence"/>
</dbReference>
<comment type="caution">
    <text evidence="7">The sequence shown here is derived from an EMBL/GenBank/DDBJ whole genome shotgun (WGS) entry which is preliminary data.</text>
</comment>
<keyword evidence="3" id="KW-0227">DNA damage</keyword>
<accession>A0A9X4AKC9</accession>
<dbReference type="RefSeq" id="WP_259869497.1">
    <property type="nucleotide sequence ID" value="NZ_JAMQJZ010000010.1"/>
</dbReference>
<dbReference type="GO" id="GO:0006289">
    <property type="term" value="P:nucleotide-excision repair"/>
    <property type="evidence" value="ECO:0007669"/>
    <property type="project" value="InterPro"/>
</dbReference>
<keyword evidence="1" id="KW-0540">Nuclease</keyword>
<dbReference type="NCBIfam" id="TIGR00629">
    <property type="entry name" value="uvde"/>
    <property type="match status" value="1"/>
</dbReference>
<sequence length="321" mass="37653">MTVFRFGYVAMSKHVKNSSPSQTMTYTNFEQHKDREAAIRRLEKIANTNIENCIRLLKHNQAFDISLFRLSSRLIPLANHEELADWNYLKHTKESLRELGNYARDKNMRIGFHPDHFVVLNSLKQDIVKNSVQVLKLHYDLLKAMGINTMHRCVLHVGGSYGNKMEALERFIDNWGRISTRIQQTIILENDDKTYNVEDVLYLCEKLSVPLVFDLHHHLANHEQPDWMIYWERIIDTWKNSPLPVKVHLSSPKSDKEFRSHADYVDGDFFIDFAKKVNGSVPQVDCMIEAKQKDEALFKLIRDLKERKEVEMVDQSSIRLL</sequence>
<dbReference type="AlphaFoldDB" id="A0A9X4AKC9"/>
<evidence type="ECO:0000256" key="5">
    <source>
        <dbReference type="ARBA" id="ARBA00022801"/>
    </source>
</evidence>
<dbReference type="GO" id="GO:0009411">
    <property type="term" value="P:response to UV"/>
    <property type="evidence" value="ECO:0007669"/>
    <property type="project" value="InterPro"/>
</dbReference>
<keyword evidence="8" id="KW-1185">Reference proteome</keyword>
<organism evidence="7 8">
    <name type="scientific">Aquibacillus koreensis</name>
    <dbReference type="NCBI Taxonomy" id="279446"/>
    <lineage>
        <taxon>Bacteria</taxon>
        <taxon>Bacillati</taxon>
        <taxon>Bacillota</taxon>
        <taxon>Bacilli</taxon>
        <taxon>Bacillales</taxon>
        <taxon>Bacillaceae</taxon>
        <taxon>Aquibacillus</taxon>
    </lineage>
</organism>
<keyword evidence="6" id="KW-0234">DNA repair</keyword>
<dbReference type="InterPro" id="IPR004601">
    <property type="entry name" value="UvdE"/>
</dbReference>
<protein>
    <submittedName>
        <fullName evidence="7">UV DNA damage repair endonuclease UvsE</fullName>
    </submittedName>
</protein>
<dbReference type="Pfam" id="PF03851">
    <property type="entry name" value="UvdE"/>
    <property type="match status" value="1"/>
</dbReference>
<dbReference type="GO" id="GO:0004519">
    <property type="term" value="F:endonuclease activity"/>
    <property type="evidence" value="ECO:0007669"/>
    <property type="project" value="UniProtKB-KW"/>
</dbReference>
<evidence type="ECO:0000313" key="8">
    <source>
        <dbReference type="Proteomes" id="UP001145072"/>
    </source>
</evidence>
<evidence type="ECO:0000313" key="7">
    <source>
        <dbReference type="EMBL" id="MDC3421315.1"/>
    </source>
</evidence>
<evidence type="ECO:0000256" key="6">
    <source>
        <dbReference type="ARBA" id="ARBA00023204"/>
    </source>
</evidence>